<proteinExistence type="predicted"/>
<dbReference type="EMBL" id="FOIB01000005">
    <property type="protein sequence ID" value="SEU15238.1"/>
    <property type="molecule type" value="Genomic_DNA"/>
</dbReference>
<sequence length="153" mass="16284">MRTVLLVAALAASGCAGPGGFQKLYPGMTSREVVEAMGQGPTRAHEFPDRSSAWYYGDDQCVLMREDKLVAKSTTRERTAVDTPIVSIRDTAKAVCAPEGYATETRGEQRIDTPFGSFKGSLGSTKAPRKTAPPAENSDTAPSADTQPDAPPY</sequence>
<organism evidence="2 5">
    <name type="scientific">Myxococcus fulvus</name>
    <dbReference type="NCBI Taxonomy" id="33"/>
    <lineage>
        <taxon>Bacteria</taxon>
        <taxon>Pseudomonadati</taxon>
        <taxon>Myxococcota</taxon>
        <taxon>Myxococcia</taxon>
        <taxon>Myxococcales</taxon>
        <taxon>Cystobacterineae</taxon>
        <taxon>Myxococcaceae</taxon>
        <taxon>Myxococcus</taxon>
    </lineage>
</organism>
<accession>A0A511T4K3</accession>
<feature type="region of interest" description="Disordered" evidence="1">
    <location>
        <begin position="100"/>
        <end position="153"/>
    </location>
</feature>
<comment type="caution">
    <text evidence="2">The sequence shown here is derived from an EMBL/GenBank/DDBJ whole genome shotgun (WGS) entry which is preliminary data.</text>
</comment>
<name>A0A511T4K3_MYXFU</name>
<dbReference type="RefSeq" id="WP_074955130.1">
    <property type="nucleotide sequence ID" value="NZ_BJXR01000031.1"/>
</dbReference>
<feature type="compositionally biased region" description="Polar residues" evidence="1">
    <location>
        <begin position="137"/>
        <end position="146"/>
    </location>
</feature>
<reference evidence="3 4" key="1">
    <citation type="submission" date="2016-10" db="EMBL/GenBank/DDBJ databases">
        <authorList>
            <person name="Varghese N."/>
            <person name="Submissions S."/>
        </authorList>
    </citation>
    <scope>NUCLEOTIDE SEQUENCE [LARGE SCALE GENOMIC DNA]</scope>
    <source>
        <strain evidence="3 4">DSM 16525</strain>
    </source>
</reference>
<dbReference type="PROSITE" id="PS51257">
    <property type="entry name" value="PROKAR_LIPOPROTEIN"/>
    <property type="match status" value="1"/>
</dbReference>
<dbReference type="Proteomes" id="UP000321514">
    <property type="component" value="Unassembled WGS sequence"/>
</dbReference>
<gene>
    <name evidence="2" type="ORF">MFU01_41220</name>
    <name evidence="3" type="ORF">SAMN05443572_105343</name>
</gene>
<dbReference type="OrthoDB" id="5382837at2"/>
<protein>
    <submittedName>
        <fullName evidence="2">Uncharacterized protein</fullName>
    </submittedName>
</protein>
<reference evidence="2 5" key="2">
    <citation type="submission" date="2019-07" db="EMBL/GenBank/DDBJ databases">
        <title>Whole genome shotgun sequence of Myxococcus fulvus NBRC 100333.</title>
        <authorList>
            <person name="Hosoyama A."/>
            <person name="Uohara A."/>
            <person name="Ohji S."/>
            <person name="Ichikawa N."/>
        </authorList>
    </citation>
    <scope>NUCLEOTIDE SEQUENCE [LARGE SCALE GENOMIC DNA]</scope>
    <source>
        <strain evidence="2 5">NBRC 100333</strain>
    </source>
</reference>
<dbReference type="EMBL" id="BJXR01000031">
    <property type="protein sequence ID" value="GEN09085.1"/>
    <property type="molecule type" value="Genomic_DNA"/>
</dbReference>
<dbReference type="STRING" id="1334629.MFUL124B02_26925"/>
<evidence type="ECO:0000313" key="3">
    <source>
        <dbReference type="EMBL" id="SEU15238.1"/>
    </source>
</evidence>
<evidence type="ECO:0000313" key="4">
    <source>
        <dbReference type="Proteomes" id="UP000183760"/>
    </source>
</evidence>
<evidence type="ECO:0000256" key="1">
    <source>
        <dbReference type="SAM" id="MobiDB-lite"/>
    </source>
</evidence>
<keyword evidence="4" id="KW-1185">Reference proteome</keyword>
<dbReference type="Proteomes" id="UP000183760">
    <property type="component" value="Unassembled WGS sequence"/>
</dbReference>
<evidence type="ECO:0000313" key="5">
    <source>
        <dbReference type="Proteomes" id="UP000321514"/>
    </source>
</evidence>
<dbReference type="AlphaFoldDB" id="A0A511T4K3"/>
<evidence type="ECO:0000313" key="2">
    <source>
        <dbReference type="EMBL" id="GEN09085.1"/>
    </source>
</evidence>